<protein>
    <submittedName>
        <fullName evidence="2">Uncharacterized protein</fullName>
    </submittedName>
</protein>
<dbReference type="KEGG" id="ccp:CHC_T00004951001"/>
<organism evidence="2 3">
    <name type="scientific">Chondrus crispus</name>
    <name type="common">Carrageen Irish moss</name>
    <name type="synonym">Polymorpha crispa</name>
    <dbReference type="NCBI Taxonomy" id="2769"/>
    <lineage>
        <taxon>Eukaryota</taxon>
        <taxon>Rhodophyta</taxon>
        <taxon>Florideophyceae</taxon>
        <taxon>Rhodymeniophycidae</taxon>
        <taxon>Gigartinales</taxon>
        <taxon>Gigartinaceae</taxon>
        <taxon>Chondrus</taxon>
    </lineage>
</organism>
<dbReference type="EMBL" id="HG001808">
    <property type="protein sequence ID" value="CDF36958.1"/>
    <property type="molecule type" value="Genomic_DNA"/>
</dbReference>
<feature type="region of interest" description="Disordered" evidence="1">
    <location>
        <begin position="86"/>
        <end position="110"/>
    </location>
</feature>
<dbReference type="Gramene" id="CDF36958">
    <property type="protein sequence ID" value="CDF36958"/>
    <property type="gene ID" value="CHC_T00004951001"/>
</dbReference>
<reference evidence="3" key="1">
    <citation type="journal article" date="2013" name="Proc. Natl. Acad. Sci. U.S.A.">
        <title>Genome structure and metabolic features in the red seaweed Chondrus crispus shed light on evolution of the Archaeplastida.</title>
        <authorList>
            <person name="Collen J."/>
            <person name="Porcel B."/>
            <person name="Carre W."/>
            <person name="Ball S.G."/>
            <person name="Chaparro C."/>
            <person name="Tonon T."/>
            <person name="Barbeyron T."/>
            <person name="Michel G."/>
            <person name="Noel B."/>
            <person name="Valentin K."/>
            <person name="Elias M."/>
            <person name="Artiguenave F."/>
            <person name="Arun A."/>
            <person name="Aury J.M."/>
            <person name="Barbosa-Neto J.F."/>
            <person name="Bothwell J.H."/>
            <person name="Bouget F.Y."/>
            <person name="Brillet L."/>
            <person name="Cabello-Hurtado F."/>
            <person name="Capella-Gutierrez S."/>
            <person name="Charrier B."/>
            <person name="Cladiere L."/>
            <person name="Cock J.M."/>
            <person name="Coelho S.M."/>
            <person name="Colleoni C."/>
            <person name="Czjzek M."/>
            <person name="Da Silva C."/>
            <person name="Delage L."/>
            <person name="Denoeud F."/>
            <person name="Deschamps P."/>
            <person name="Dittami S.M."/>
            <person name="Gabaldon T."/>
            <person name="Gachon C.M."/>
            <person name="Groisillier A."/>
            <person name="Herve C."/>
            <person name="Jabbari K."/>
            <person name="Katinka M."/>
            <person name="Kloareg B."/>
            <person name="Kowalczyk N."/>
            <person name="Labadie K."/>
            <person name="Leblanc C."/>
            <person name="Lopez P.J."/>
            <person name="McLachlan D.H."/>
            <person name="Meslet-Cladiere L."/>
            <person name="Moustafa A."/>
            <person name="Nehr Z."/>
            <person name="Nyvall Collen P."/>
            <person name="Panaud O."/>
            <person name="Partensky F."/>
            <person name="Poulain J."/>
            <person name="Rensing S.A."/>
            <person name="Rousvoal S."/>
            <person name="Samson G."/>
            <person name="Symeonidi A."/>
            <person name="Weissenbach J."/>
            <person name="Zambounis A."/>
            <person name="Wincker P."/>
            <person name="Boyen C."/>
        </authorList>
    </citation>
    <scope>NUCLEOTIDE SEQUENCE [LARGE SCALE GENOMIC DNA]</scope>
    <source>
        <strain evidence="3">cv. Stackhouse</strain>
    </source>
</reference>
<evidence type="ECO:0000313" key="2">
    <source>
        <dbReference type="EMBL" id="CDF36958.1"/>
    </source>
</evidence>
<name>R7QGT7_CHOCR</name>
<evidence type="ECO:0000256" key="1">
    <source>
        <dbReference type="SAM" id="MobiDB-lite"/>
    </source>
</evidence>
<feature type="compositionally biased region" description="Low complexity" evidence="1">
    <location>
        <begin position="89"/>
        <end position="109"/>
    </location>
</feature>
<accession>R7QGT7</accession>
<gene>
    <name evidence="2" type="ORF">CHC_T00004951001</name>
</gene>
<evidence type="ECO:0000313" key="3">
    <source>
        <dbReference type="Proteomes" id="UP000012073"/>
    </source>
</evidence>
<proteinExistence type="predicted"/>
<dbReference type="Proteomes" id="UP000012073">
    <property type="component" value="Unassembled WGS sequence"/>
</dbReference>
<dbReference type="AlphaFoldDB" id="R7QGT7"/>
<dbReference type="GeneID" id="17324491"/>
<dbReference type="RefSeq" id="XP_005716777.1">
    <property type="nucleotide sequence ID" value="XM_005716720.1"/>
</dbReference>
<sequence length="140" mass="14752">MISRGGGLVTTINLDQINFESILFCVSRLNTVISVAVLNLEGYKWAPCALCAPSQIPSFSAPRPAPPAPPSLRLWSTIVAGVPRPAAPPSSSLLLSSSLRSSSPLSPSSCHAYRPSVLTLAAGRARSQPAQQSRISKLME</sequence>
<keyword evidence="3" id="KW-1185">Reference proteome</keyword>